<organism evidence="2 3">
    <name type="scientific">Pleurodeles waltl</name>
    <name type="common">Iberian ribbed newt</name>
    <dbReference type="NCBI Taxonomy" id="8319"/>
    <lineage>
        <taxon>Eukaryota</taxon>
        <taxon>Metazoa</taxon>
        <taxon>Chordata</taxon>
        <taxon>Craniata</taxon>
        <taxon>Vertebrata</taxon>
        <taxon>Euteleostomi</taxon>
        <taxon>Amphibia</taxon>
        <taxon>Batrachia</taxon>
        <taxon>Caudata</taxon>
        <taxon>Salamandroidea</taxon>
        <taxon>Salamandridae</taxon>
        <taxon>Pleurodelinae</taxon>
        <taxon>Pleurodeles</taxon>
    </lineage>
</organism>
<reference evidence="2" key="1">
    <citation type="journal article" date="2022" name="bioRxiv">
        <title>Sequencing and chromosome-scale assembly of the giantPleurodeles waltlgenome.</title>
        <authorList>
            <person name="Brown T."/>
            <person name="Elewa A."/>
            <person name="Iarovenko S."/>
            <person name="Subramanian E."/>
            <person name="Araus A.J."/>
            <person name="Petzold A."/>
            <person name="Susuki M."/>
            <person name="Suzuki K.-i.T."/>
            <person name="Hayashi T."/>
            <person name="Toyoda A."/>
            <person name="Oliveira C."/>
            <person name="Osipova E."/>
            <person name="Leigh N.D."/>
            <person name="Simon A."/>
            <person name="Yun M.H."/>
        </authorList>
    </citation>
    <scope>NUCLEOTIDE SEQUENCE</scope>
    <source>
        <strain evidence="2">20211129_DDA</strain>
        <tissue evidence="2">Liver</tissue>
    </source>
</reference>
<feature type="compositionally biased region" description="Polar residues" evidence="1">
    <location>
        <begin position="102"/>
        <end position="115"/>
    </location>
</feature>
<keyword evidence="3" id="KW-1185">Reference proteome</keyword>
<gene>
    <name evidence="2" type="ORF">NDU88_006383</name>
</gene>
<proteinExistence type="predicted"/>
<evidence type="ECO:0000313" key="2">
    <source>
        <dbReference type="EMBL" id="KAJ1189639.1"/>
    </source>
</evidence>
<dbReference type="EMBL" id="JANPWB010000005">
    <property type="protein sequence ID" value="KAJ1189639.1"/>
    <property type="molecule type" value="Genomic_DNA"/>
</dbReference>
<accession>A0AAV7UNU2</accession>
<dbReference type="AlphaFoldDB" id="A0AAV7UNU2"/>
<protein>
    <submittedName>
        <fullName evidence="2">Uncharacterized protein</fullName>
    </submittedName>
</protein>
<feature type="region of interest" description="Disordered" evidence="1">
    <location>
        <begin position="67"/>
        <end position="140"/>
    </location>
</feature>
<sequence length="170" mass="17897">MGMFSPSPCLLPTESEILMGGPVWLLLTNRRETLLVVIVTGTAGAPTATSLVGSCRKGVGREVARRWAEGRGTPRPRDGCTSRAPGEGAGDTAWIVRRSTKSEAASSDSGDSQTPVMRKRHRREGVTAPGEDTGMISGSPHPLVVAINRLETEETDFGAKGGIQTVEAAQ</sequence>
<evidence type="ECO:0000313" key="3">
    <source>
        <dbReference type="Proteomes" id="UP001066276"/>
    </source>
</evidence>
<comment type="caution">
    <text evidence="2">The sequence shown here is derived from an EMBL/GenBank/DDBJ whole genome shotgun (WGS) entry which is preliminary data.</text>
</comment>
<evidence type="ECO:0000256" key="1">
    <source>
        <dbReference type="SAM" id="MobiDB-lite"/>
    </source>
</evidence>
<name>A0AAV7UNU2_PLEWA</name>
<dbReference type="Proteomes" id="UP001066276">
    <property type="component" value="Chromosome 3_1"/>
</dbReference>